<evidence type="ECO:0000256" key="2">
    <source>
        <dbReference type="SAM" id="SignalP"/>
    </source>
</evidence>
<evidence type="ECO:0000256" key="1">
    <source>
        <dbReference type="SAM" id="Phobius"/>
    </source>
</evidence>
<sequence>MKRVVFGGLLFIIIFCTSLSCYAFQGSSSPQHNPSLRAKHLKDQTEKVDIKSFIRHKKGSYGGGDLLRPRTPHRNGAIKFSILKSSYFLSILLSYVLVLVIVILV</sequence>
<keyword evidence="2" id="KW-0732">Signal</keyword>
<dbReference type="PROSITE" id="PS51257">
    <property type="entry name" value="PROKAR_LIPOPROTEIN"/>
    <property type="match status" value="1"/>
</dbReference>
<dbReference type="EMBL" id="CM004392">
    <property type="protein sequence ID" value="OAY46861.1"/>
    <property type="molecule type" value="Genomic_DNA"/>
</dbReference>
<evidence type="ECO:0000313" key="3">
    <source>
        <dbReference type="EMBL" id="OAY46861.1"/>
    </source>
</evidence>
<keyword evidence="1" id="KW-0812">Transmembrane</keyword>
<dbReference type="Proteomes" id="UP000091857">
    <property type="component" value="Chromosome 6"/>
</dbReference>
<comment type="caution">
    <text evidence="3">The sequence shown here is derived from an EMBL/GenBank/DDBJ whole genome shotgun (WGS) entry which is preliminary data.</text>
</comment>
<gene>
    <name evidence="3" type="ORF">MANES_06G033500v8</name>
</gene>
<organism evidence="3 4">
    <name type="scientific">Manihot esculenta</name>
    <name type="common">Cassava</name>
    <name type="synonym">Jatropha manihot</name>
    <dbReference type="NCBI Taxonomy" id="3983"/>
    <lineage>
        <taxon>Eukaryota</taxon>
        <taxon>Viridiplantae</taxon>
        <taxon>Streptophyta</taxon>
        <taxon>Embryophyta</taxon>
        <taxon>Tracheophyta</taxon>
        <taxon>Spermatophyta</taxon>
        <taxon>Magnoliopsida</taxon>
        <taxon>eudicotyledons</taxon>
        <taxon>Gunneridae</taxon>
        <taxon>Pentapetalae</taxon>
        <taxon>rosids</taxon>
        <taxon>fabids</taxon>
        <taxon>Malpighiales</taxon>
        <taxon>Euphorbiaceae</taxon>
        <taxon>Crotonoideae</taxon>
        <taxon>Manihoteae</taxon>
        <taxon>Manihot</taxon>
    </lineage>
</organism>
<keyword evidence="1" id="KW-1133">Transmembrane helix</keyword>
<keyword evidence="4" id="KW-1185">Reference proteome</keyword>
<accession>A0A2C9VP15</accession>
<protein>
    <submittedName>
        <fullName evidence="3">Uncharacterized protein</fullName>
    </submittedName>
</protein>
<feature type="chain" id="PRO_5012067433" evidence="2">
    <location>
        <begin position="24"/>
        <end position="105"/>
    </location>
</feature>
<dbReference type="AlphaFoldDB" id="A0A2C9VP15"/>
<dbReference type="OMA" id="NEMHLEA"/>
<feature type="signal peptide" evidence="2">
    <location>
        <begin position="1"/>
        <end position="23"/>
    </location>
</feature>
<reference evidence="4" key="1">
    <citation type="journal article" date="2016" name="Nat. Biotechnol.">
        <title>Sequencing wild and cultivated cassava and related species reveals extensive interspecific hybridization and genetic diversity.</title>
        <authorList>
            <person name="Bredeson J.V."/>
            <person name="Lyons J.B."/>
            <person name="Prochnik S.E."/>
            <person name="Wu G.A."/>
            <person name="Ha C.M."/>
            <person name="Edsinger-Gonzales E."/>
            <person name="Grimwood J."/>
            <person name="Schmutz J."/>
            <person name="Rabbi I.Y."/>
            <person name="Egesi C."/>
            <person name="Nauluvula P."/>
            <person name="Lebot V."/>
            <person name="Ndunguru J."/>
            <person name="Mkamilo G."/>
            <person name="Bart R.S."/>
            <person name="Setter T.L."/>
            <person name="Gleadow R.M."/>
            <person name="Kulakow P."/>
            <person name="Ferguson M.E."/>
            <person name="Rounsley S."/>
            <person name="Rokhsar D.S."/>
        </authorList>
    </citation>
    <scope>NUCLEOTIDE SEQUENCE [LARGE SCALE GENOMIC DNA]</scope>
    <source>
        <strain evidence="4">cv. AM560-2</strain>
    </source>
</reference>
<evidence type="ECO:0000313" key="4">
    <source>
        <dbReference type="Proteomes" id="UP000091857"/>
    </source>
</evidence>
<dbReference type="Gramene" id="Manes.06G033500.1.v8.1">
    <property type="protein sequence ID" value="Manes.06G033500.1.v8.1.CDS"/>
    <property type="gene ID" value="Manes.06G033500.v8.1"/>
</dbReference>
<keyword evidence="1" id="KW-0472">Membrane</keyword>
<name>A0A2C9VP15_MANES</name>
<feature type="transmembrane region" description="Helical" evidence="1">
    <location>
        <begin position="87"/>
        <end position="104"/>
    </location>
</feature>
<proteinExistence type="predicted"/>